<dbReference type="SUPFAM" id="SSF53098">
    <property type="entry name" value="Ribonuclease H-like"/>
    <property type="match status" value="1"/>
</dbReference>
<accession>E9GRA0</accession>
<proteinExistence type="predicted"/>
<name>E9GRA0_DAPPU</name>
<dbReference type="InParanoid" id="E9GRA0"/>
<organism evidence="1 2">
    <name type="scientific">Daphnia pulex</name>
    <name type="common">Water flea</name>
    <dbReference type="NCBI Taxonomy" id="6669"/>
    <lineage>
        <taxon>Eukaryota</taxon>
        <taxon>Metazoa</taxon>
        <taxon>Ecdysozoa</taxon>
        <taxon>Arthropoda</taxon>
        <taxon>Crustacea</taxon>
        <taxon>Branchiopoda</taxon>
        <taxon>Diplostraca</taxon>
        <taxon>Cladocera</taxon>
        <taxon>Anomopoda</taxon>
        <taxon>Daphniidae</taxon>
        <taxon>Daphnia</taxon>
    </lineage>
</organism>
<dbReference type="OrthoDB" id="411871at2759"/>
<dbReference type="AlphaFoldDB" id="E9GRA0"/>
<dbReference type="InterPro" id="IPR012337">
    <property type="entry name" value="RNaseH-like_sf"/>
</dbReference>
<evidence type="ECO:0000313" key="1">
    <source>
        <dbReference type="EMBL" id="EFX78030.1"/>
    </source>
</evidence>
<keyword evidence="2" id="KW-1185">Reference proteome</keyword>
<protein>
    <recommendedName>
        <fullName evidence="3">RNase H type-1 domain-containing protein</fullName>
    </recommendedName>
</protein>
<sequence length="158" mass="17443">MTSLSYDTVEAFSLLSQERNSLVIYGTSYKSTAGIEFGVVCCSASNIIHTFQETLSTNTTEDQAELLALLAAVKYAVSSKNSYAKCAILWSSISALNNCTKNPKISEPAAYCRQLCYDNQNYIHLYLVRGNEGTSLAREEAKSCLLLNSKPINHHPWT</sequence>
<gene>
    <name evidence="1" type="ORF">DAPPUDRAFT_246816</name>
</gene>
<dbReference type="KEGG" id="dpx:DAPPUDRAFT_246816"/>
<dbReference type="HOGENOM" id="CLU_1671108_0_0_1"/>
<evidence type="ECO:0000313" key="2">
    <source>
        <dbReference type="Proteomes" id="UP000000305"/>
    </source>
</evidence>
<dbReference type="EMBL" id="GL732559">
    <property type="protein sequence ID" value="EFX78030.1"/>
    <property type="molecule type" value="Genomic_DNA"/>
</dbReference>
<evidence type="ECO:0008006" key="3">
    <source>
        <dbReference type="Google" id="ProtNLM"/>
    </source>
</evidence>
<dbReference type="Proteomes" id="UP000000305">
    <property type="component" value="Unassembled WGS sequence"/>
</dbReference>
<reference evidence="1 2" key="1">
    <citation type="journal article" date="2011" name="Science">
        <title>The ecoresponsive genome of Daphnia pulex.</title>
        <authorList>
            <person name="Colbourne J.K."/>
            <person name="Pfrender M.E."/>
            <person name="Gilbert D."/>
            <person name="Thomas W.K."/>
            <person name="Tucker A."/>
            <person name="Oakley T.H."/>
            <person name="Tokishita S."/>
            <person name="Aerts A."/>
            <person name="Arnold G.J."/>
            <person name="Basu M.K."/>
            <person name="Bauer D.J."/>
            <person name="Caceres C.E."/>
            <person name="Carmel L."/>
            <person name="Casola C."/>
            <person name="Choi J.H."/>
            <person name="Detter J.C."/>
            <person name="Dong Q."/>
            <person name="Dusheyko S."/>
            <person name="Eads B.D."/>
            <person name="Frohlich T."/>
            <person name="Geiler-Samerotte K.A."/>
            <person name="Gerlach D."/>
            <person name="Hatcher P."/>
            <person name="Jogdeo S."/>
            <person name="Krijgsveld J."/>
            <person name="Kriventseva E.V."/>
            <person name="Kultz D."/>
            <person name="Laforsch C."/>
            <person name="Lindquist E."/>
            <person name="Lopez J."/>
            <person name="Manak J.R."/>
            <person name="Muller J."/>
            <person name="Pangilinan J."/>
            <person name="Patwardhan R.P."/>
            <person name="Pitluck S."/>
            <person name="Pritham E.J."/>
            <person name="Rechtsteiner A."/>
            <person name="Rho M."/>
            <person name="Rogozin I.B."/>
            <person name="Sakarya O."/>
            <person name="Salamov A."/>
            <person name="Schaack S."/>
            <person name="Shapiro H."/>
            <person name="Shiga Y."/>
            <person name="Skalitzky C."/>
            <person name="Smith Z."/>
            <person name="Souvorov A."/>
            <person name="Sung W."/>
            <person name="Tang Z."/>
            <person name="Tsuchiya D."/>
            <person name="Tu H."/>
            <person name="Vos H."/>
            <person name="Wang M."/>
            <person name="Wolf Y.I."/>
            <person name="Yamagata H."/>
            <person name="Yamada T."/>
            <person name="Ye Y."/>
            <person name="Shaw J.R."/>
            <person name="Andrews J."/>
            <person name="Crease T.J."/>
            <person name="Tang H."/>
            <person name="Lucas S.M."/>
            <person name="Robertson H.M."/>
            <person name="Bork P."/>
            <person name="Koonin E.V."/>
            <person name="Zdobnov E.M."/>
            <person name="Grigoriev I.V."/>
            <person name="Lynch M."/>
            <person name="Boore J.L."/>
        </authorList>
    </citation>
    <scope>NUCLEOTIDE SEQUENCE [LARGE SCALE GENOMIC DNA]</scope>
</reference>